<evidence type="ECO:0000259" key="1">
    <source>
        <dbReference type="PROSITE" id="PS50206"/>
    </source>
</evidence>
<proteinExistence type="predicted"/>
<dbReference type="PANTHER" id="PTHR43031">
    <property type="entry name" value="FAD-DEPENDENT OXIDOREDUCTASE"/>
    <property type="match status" value="1"/>
</dbReference>
<sequence>MFDFFKKLLLQLSESISTSELEDILKDEKVILLDVRSPQEYRYGHIRQARNFPLDQIQTYKGPKSGKVYVVCQSGMRSKRATSMLRKNGYEAVNVRGGMSAYQGKIIGGI</sequence>
<dbReference type="EMBL" id="CTEN01000001">
    <property type="protein sequence ID" value="CQR24229.1"/>
    <property type="molecule type" value="Genomic_DNA"/>
</dbReference>
<dbReference type="CDD" id="cd00158">
    <property type="entry name" value="RHOD"/>
    <property type="match status" value="1"/>
</dbReference>
<organism evidence="2 3">
    <name type="scientific">Streptococcus varani</name>
    <dbReference type="NCBI Taxonomy" id="1608583"/>
    <lineage>
        <taxon>Bacteria</taxon>
        <taxon>Bacillati</taxon>
        <taxon>Bacillota</taxon>
        <taxon>Bacilli</taxon>
        <taxon>Lactobacillales</taxon>
        <taxon>Streptococcaceae</taxon>
        <taxon>Streptococcus</taxon>
    </lineage>
</organism>
<evidence type="ECO:0000313" key="3">
    <source>
        <dbReference type="Proteomes" id="UP000198604"/>
    </source>
</evidence>
<feature type="domain" description="Rhodanese" evidence="1">
    <location>
        <begin position="26"/>
        <end position="107"/>
    </location>
</feature>
<dbReference type="SMART" id="SM00450">
    <property type="entry name" value="RHOD"/>
    <property type="match status" value="1"/>
</dbReference>
<evidence type="ECO:0000313" key="2">
    <source>
        <dbReference type="EMBL" id="CQR24229.1"/>
    </source>
</evidence>
<keyword evidence="2" id="KW-0808">Transferase</keyword>
<dbReference type="InterPro" id="IPR001763">
    <property type="entry name" value="Rhodanese-like_dom"/>
</dbReference>
<dbReference type="STRING" id="1608583.BN1356_00591"/>
<keyword evidence="3" id="KW-1185">Reference proteome</keyword>
<dbReference type="Gene3D" id="3.40.250.10">
    <property type="entry name" value="Rhodanese-like domain"/>
    <property type="match status" value="1"/>
</dbReference>
<accession>A0A0E4H741</accession>
<name>A0A0E4H741_9STRE</name>
<dbReference type="Pfam" id="PF00581">
    <property type="entry name" value="Rhodanese"/>
    <property type="match status" value="1"/>
</dbReference>
<gene>
    <name evidence="2" type="ORF">BN1356_00591</name>
</gene>
<dbReference type="RefSeq" id="WP_093649917.1">
    <property type="nucleotide sequence ID" value="NZ_CTEN01000001.1"/>
</dbReference>
<dbReference type="PANTHER" id="PTHR43031:SF16">
    <property type="entry name" value="OXIDOREDUCTASE"/>
    <property type="match status" value="1"/>
</dbReference>
<dbReference type="OrthoDB" id="9800872at2"/>
<reference evidence="3" key="1">
    <citation type="submission" date="2015-03" db="EMBL/GenBank/DDBJ databases">
        <authorList>
            <person name="Urmite Genomes"/>
        </authorList>
    </citation>
    <scope>NUCLEOTIDE SEQUENCE [LARGE SCALE GENOMIC DNA]</scope>
    <source>
        <strain evidence="3">FF10</strain>
    </source>
</reference>
<dbReference type="Proteomes" id="UP000198604">
    <property type="component" value="Unassembled WGS sequence"/>
</dbReference>
<dbReference type="GO" id="GO:0016740">
    <property type="term" value="F:transferase activity"/>
    <property type="evidence" value="ECO:0007669"/>
    <property type="project" value="UniProtKB-KW"/>
</dbReference>
<dbReference type="PROSITE" id="PS50206">
    <property type="entry name" value="RHODANESE_3"/>
    <property type="match status" value="1"/>
</dbReference>
<dbReference type="SUPFAM" id="SSF52821">
    <property type="entry name" value="Rhodanese/Cell cycle control phosphatase"/>
    <property type="match status" value="1"/>
</dbReference>
<dbReference type="InterPro" id="IPR050229">
    <property type="entry name" value="GlpE_sulfurtransferase"/>
</dbReference>
<protein>
    <submittedName>
        <fullName evidence="2">Rhodanese-related sulfurtransferase</fullName>
    </submittedName>
</protein>
<dbReference type="InterPro" id="IPR036873">
    <property type="entry name" value="Rhodanese-like_dom_sf"/>
</dbReference>
<dbReference type="AlphaFoldDB" id="A0A0E4H741"/>